<keyword evidence="6 9" id="KW-1133">Transmembrane helix</keyword>
<dbReference type="InterPro" id="IPR000983">
    <property type="entry name" value="Bac_GSPG_pilin"/>
</dbReference>
<evidence type="ECO:0000256" key="5">
    <source>
        <dbReference type="ARBA" id="ARBA00022764"/>
    </source>
</evidence>
<dbReference type="InterPro" id="IPR045584">
    <property type="entry name" value="Pilin-like"/>
</dbReference>
<evidence type="ECO:0000256" key="6">
    <source>
        <dbReference type="ARBA" id="ARBA00022989"/>
    </source>
</evidence>
<comment type="subcellular location">
    <subcellularLocation>
        <location evidence="1">Cell outer membrane</location>
        <topology evidence="1">Single-pass membrane protein</topology>
    </subcellularLocation>
    <subcellularLocation>
        <location evidence="2">Periplasm</location>
    </subcellularLocation>
</comment>
<dbReference type="Gene3D" id="3.30.700.10">
    <property type="entry name" value="Glycoprotein, Type 4 Pilin"/>
    <property type="match status" value="1"/>
</dbReference>
<evidence type="ECO:0000256" key="4">
    <source>
        <dbReference type="ARBA" id="ARBA00022692"/>
    </source>
</evidence>
<keyword evidence="7 9" id="KW-0472">Membrane</keyword>
<sequence length="113" mass="11806">MKNNTAGFTLIELLIVIAIIGILAAVLIPNLLGAQKRAYDAGAQSCGKSIQTALAMHYVDNRTYAAPTPAVSKTMEGAASACSAPEITVTAGTATQNDYSFVVLDTRGAKKFR</sequence>
<evidence type="ECO:0000313" key="10">
    <source>
        <dbReference type="EMBL" id="GHG02615.1"/>
    </source>
</evidence>
<keyword evidence="3" id="KW-0488">Methylation</keyword>
<evidence type="ECO:0000256" key="3">
    <source>
        <dbReference type="ARBA" id="ARBA00022481"/>
    </source>
</evidence>
<evidence type="ECO:0008006" key="12">
    <source>
        <dbReference type="Google" id="ProtNLM"/>
    </source>
</evidence>
<dbReference type="Proteomes" id="UP000632154">
    <property type="component" value="Unassembled WGS sequence"/>
</dbReference>
<evidence type="ECO:0000313" key="11">
    <source>
        <dbReference type="Proteomes" id="UP000632154"/>
    </source>
</evidence>
<dbReference type="SUPFAM" id="SSF54523">
    <property type="entry name" value="Pili subunits"/>
    <property type="match status" value="1"/>
</dbReference>
<keyword evidence="4 9" id="KW-0812">Transmembrane</keyword>
<keyword evidence="5" id="KW-0574">Periplasm</keyword>
<name>A0ABQ3K6X6_9DEIO</name>
<gene>
    <name evidence="10" type="ORF">GCM10017783_13690</name>
</gene>
<protein>
    <recommendedName>
        <fullName evidence="12">Prepilin-type N-terminal cleavage/methylation domain-containing protein</fullName>
    </recommendedName>
</protein>
<evidence type="ECO:0000256" key="1">
    <source>
        <dbReference type="ARBA" id="ARBA00004203"/>
    </source>
</evidence>
<comment type="caution">
    <text evidence="10">The sequence shown here is derived from an EMBL/GenBank/DDBJ whole genome shotgun (WGS) entry which is preliminary data.</text>
</comment>
<evidence type="ECO:0000256" key="9">
    <source>
        <dbReference type="SAM" id="Phobius"/>
    </source>
</evidence>
<feature type="transmembrane region" description="Helical" evidence="9">
    <location>
        <begin position="6"/>
        <end position="28"/>
    </location>
</feature>
<dbReference type="RefSeq" id="WP_189642932.1">
    <property type="nucleotide sequence ID" value="NZ_BNAL01000014.1"/>
</dbReference>
<accession>A0ABQ3K6X6</accession>
<evidence type="ECO:0000256" key="7">
    <source>
        <dbReference type="ARBA" id="ARBA00023136"/>
    </source>
</evidence>
<evidence type="ECO:0000256" key="8">
    <source>
        <dbReference type="ARBA" id="ARBA00023237"/>
    </source>
</evidence>
<proteinExistence type="predicted"/>
<organism evidence="10 11">
    <name type="scientific">Deinococcus piscis</name>
    <dbReference type="NCBI Taxonomy" id="394230"/>
    <lineage>
        <taxon>Bacteria</taxon>
        <taxon>Thermotogati</taxon>
        <taxon>Deinococcota</taxon>
        <taxon>Deinococci</taxon>
        <taxon>Deinococcales</taxon>
        <taxon>Deinococcaceae</taxon>
        <taxon>Deinococcus</taxon>
    </lineage>
</organism>
<dbReference type="NCBIfam" id="TIGR02532">
    <property type="entry name" value="IV_pilin_GFxxxE"/>
    <property type="match status" value="1"/>
</dbReference>
<dbReference type="EMBL" id="BNAL01000014">
    <property type="protein sequence ID" value="GHG02615.1"/>
    <property type="molecule type" value="Genomic_DNA"/>
</dbReference>
<dbReference type="PROSITE" id="PS00409">
    <property type="entry name" value="PROKAR_NTER_METHYL"/>
    <property type="match status" value="1"/>
</dbReference>
<dbReference type="InterPro" id="IPR012902">
    <property type="entry name" value="N_methyl_site"/>
</dbReference>
<keyword evidence="11" id="KW-1185">Reference proteome</keyword>
<reference evidence="11" key="1">
    <citation type="journal article" date="2019" name="Int. J. Syst. Evol. Microbiol.">
        <title>The Global Catalogue of Microorganisms (GCM) 10K type strain sequencing project: providing services to taxonomists for standard genome sequencing and annotation.</title>
        <authorList>
            <consortium name="The Broad Institute Genomics Platform"/>
            <consortium name="The Broad Institute Genome Sequencing Center for Infectious Disease"/>
            <person name="Wu L."/>
            <person name="Ma J."/>
        </authorList>
    </citation>
    <scope>NUCLEOTIDE SEQUENCE [LARGE SCALE GENOMIC DNA]</scope>
    <source>
        <strain evidence="11">CGMCC 1.18439</strain>
    </source>
</reference>
<keyword evidence="8" id="KW-0998">Cell outer membrane</keyword>
<evidence type="ECO:0000256" key="2">
    <source>
        <dbReference type="ARBA" id="ARBA00004418"/>
    </source>
</evidence>
<dbReference type="PANTHER" id="PTHR30093">
    <property type="entry name" value="GENERAL SECRETION PATHWAY PROTEIN G"/>
    <property type="match status" value="1"/>
</dbReference>
<dbReference type="Pfam" id="PF07963">
    <property type="entry name" value="N_methyl"/>
    <property type="match status" value="1"/>
</dbReference>
<dbReference type="PANTHER" id="PTHR30093:SF44">
    <property type="entry name" value="TYPE II SECRETION SYSTEM CORE PROTEIN G"/>
    <property type="match status" value="1"/>
</dbReference>
<dbReference type="PRINTS" id="PR00813">
    <property type="entry name" value="BCTERIALGSPG"/>
</dbReference>